<evidence type="ECO:0000256" key="4">
    <source>
        <dbReference type="ARBA" id="ARBA00022737"/>
    </source>
</evidence>
<dbReference type="NCBIfam" id="NF006946">
    <property type="entry name" value="PRK09428.1"/>
    <property type="match status" value="1"/>
</dbReference>
<keyword evidence="10" id="KW-1185">Reference proteome</keyword>
<dbReference type="SUPFAM" id="SSF56024">
    <property type="entry name" value="Phospholipase D/nuclease"/>
    <property type="match status" value="2"/>
</dbReference>
<dbReference type="PIRSF" id="PIRSF000850">
    <property type="entry name" value="Phospholipase_D_PSS"/>
    <property type="match status" value="1"/>
</dbReference>
<evidence type="ECO:0000256" key="2">
    <source>
        <dbReference type="ARBA" id="ARBA00022516"/>
    </source>
</evidence>
<keyword evidence="6" id="KW-0594">Phospholipid biosynthesis</keyword>
<accession>A0A1G7WH28</accession>
<keyword evidence="5" id="KW-0443">Lipid metabolism</keyword>
<evidence type="ECO:0000256" key="7">
    <source>
        <dbReference type="ARBA" id="ARBA00023264"/>
    </source>
</evidence>
<keyword evidence="7" id="KW-1208">Phospholipid metabolism</keyword>
<dbReference type="InterPro" id="IPR016270">
    <property type="entry name" value="PGS1"/>
</dbReference>
<keyword evidence="3 9" id="KW-0808">Transferase</keyword>
<evidence type="ECO:0000256" key="6">
    <source>
        <dbReference type="ARBA" id="ARBA00023209"/>
    </source>
</evidence>
<proteinExistence type="inferred from homology"/>
<reference evidence="9 10" key="1">
    <citation type="submission" date="2016-10" db="EMBL/GenBank/DDBJ databases">
        <authorList>
            <person name="de Groot N.N."/>
        </authorList>
    </citation>
    <scope>NUCLEOTIDE SEQUENCE [LARGE SCALE GENOMIC DNA]</scope>
    <source>
        <strain evidence="9 10">DSM 5885</strain>
    </source>
</reference>
<gene>
    <name evidence="9" type="ORF">SAMN05660652_00518</name>
</gene>
<keyword evidence="2" id="KW-0444">Lipid biosynthesis</keyword>
<evidence type="ECO:0000256" key="1">
    <source>
        <dbReference type="ARBA" id="ARBA00010682"/>
    </source>
</evidence>
<dbReference type="AlphaFoldDB" id="A0A1G7WH28"/>
<protein>
    <submittedName>
        <fullName evidence="9">CDP-diacylglycerol---serine O-phosphatidyltransferase</fullName>
    </submittedName>
</protein>
<organism evidence="9 10">
    <name type="scientific">Propionivibrio dicarboxylicus</name>
    <dbReference type="NCBI Taxonomy" id="83767"/>
    <lineage>
        <taxon>Bacteria</taxon>
        <taxon>Pseudomonadati</taxon>
        <taxon>Pseudomonadota</taxon>
        <taxon>Betaproteobacteria</taxon>
        <taxon>Rhodocyclales</taxon>
        <taxon>Rhodocyclaceae</taxon>
        <taxon>Propionivibrio</taxon>
    </lineage>
</organism>
<dbReference type="Pfam" id="PF00614">
    <property type="entry name" value="PLDc"/>
    <property type="match status" value="1"/>
</dbReference>
<dbReference type="SMART" id="SM00155">
    <property type="entry name" value="PLDc"/>
    <property type="match status" value="2"/>
</dbReference>
<dbReference type="PROSITE" id="PS50035">
    <property type="entry name" value="PLD"/>
    <property type="match status" value="1"/>
</dbReference>
<name>A0A1G7WH28_9RHOO</name>
<dbReference type="Proteomes" id="UP000198607">
    <property type="component" value="Unassembled WGS sequence"/>
</dbReference>
<dbReference type="PANTHER" id="PTHR12586">
    <property type="entry name" value="CDP-DIACYLGLYCEROL--SERINE O-PHOSPHATIDYLTRANSFERASE"/>
    <property type="match status" value="1"/>
</dbReference>
<dbReference type="GO" id="GO:0032049">
    <property type="term" value="P:cardiolipin biosynthetic process"/>
    <property type="evidence" value="ECO:0007669"/>
    <property type="project" value="InterPro"/>
</dbReference>
<sequence>MAVPADAVTILPDPVAFRETLLAQIAKARKRILIAALYLQDDDAGREILAALYAARAAHPEIEIAVFVDWHRAQRGLIGKQKSDGNAALYRAEAERFGPGVTVYGVPVQRRELLGVLHLKGFVFDETVLYSGASLNDVYLQRHGRYRLDRYHLIQHRELADCMARLLTETITPHPAVHPLERADTPPTGRLKPAIADLRRTLAAARYRFTASAPSDADVCITPLVGLGLRHNELNRVLLQLVLQARSQLTLFTPYFNLPGSLQRALRRAIRAGCRITIVLGDKTANDFYIPPSEPFKTIGALPYLYEANLRRFCKRHQRAIAAGVLNVHIWKDGDNTFHLKGMIADEERILLTGNNLNPRAWRLDLENGLLIHDPHRLLTTQHRAELDRILVNTVRLAHYDALETVDHYPPPVQRLIRRLARIRADRLINQML</sequence>
<dbReference type="STRING" id="83767.SAMN05660652_00518"/>
<evidence type="ECO:0000313" key="10">
    <source>
        <dbReference type="Proteomes" id="UP000198607"/>
    </source>
</evidence>
<dbReference type="GO" id="GO:0008444">
    <property type="term" value="F:CDP-diacylglycerol-glycerol-3-phosphate 3-phosphatidyltransferase activity"/>
    <property type="evidence" value="ECO:0007669"/>
    <property type="project" value="InterPro"/>
</dbReference>
<dbReference type="InterPro" id="IPR025202">
    <property type="entry name" value="PLD-like_dom"/>
</dbReference>
<dbReference type="PANTHER" id="PTHR12586:SF1">
    <property type="entry name" value="CDP-DIACYLGLYCEROL--GLYCEROL-3-PHOSPHATE 3-PHOSPHATIDYLTRANSFERASE, MITOCHONDRIAL"/>
    <property type="match status" value="1"/>
</dbReference>
<dbReference type="OrthoDB" id="8543662at2"/>
<dbReference type="GO" id="GO:0003882">
    <property type="term" value="F:CDP-diacylglycerol-serine O-phosphatidyltransferase activity"/>
    <property type="evidence" value="ECO:0007669"/>
    <property type="project" value="TreeGrafter"/>
</dbReference>
<keyword evidence="4" id="KW-0677">Repeat</keyword>
<dbReference type="Pfam" id="PF13091">
    <property type="entry name" value="PLDc_2"/>
    <property type="match status" value="1"/>
</dbReference>
<feature type="domain" description="PLD phosphodiesterase" evidence="8">
    <location>
        <begin position="334"/>
        <end position="361"/>
    </location>
</feature>
<dbReference type="InterPro" id="IPR001736">
    <property type="entry name" value="PLipase_D/transphosphatidylase"/>
</dbReference>
<evidence type="ECO:0000256" key="3">
    <source>
        <dbReference type="ARBA" id="ARBA00022679"/>
    </source>
</evidence>
<evidence type="ECO:0000256" key="5">
    <source>
        <dbReference type="ARBA" id="ARBA00023098"/>
    </source>
</evidence>
<dbReference type="EMBL" id="FNCY01000001">
    <property type="protein sequence ID" value="SDG71325.1"/>
    <property type="molecule type" value="Genomic_DNA"/>
</dbReference>
<dbReference type="GO" id="GO:0005829">
    <property type="term" value="C:cytosol"/>
    <property type="evidence" value="ECO:0007669"/>
    <property type="project" value="TreeGrafter"/>
</dbReference>
<evidence type="ECO:0000313" key="9">
    <source>
        <dbReference type="EMBL" id="SDG71325.1"/>
    </source>
</evidence>
<dbReference type="CDD" id="cd09136">
    <property type="entry name" value="PLDc_PSS_G_neg_2"/>
    <property type="match status" value="1"/>
</dbReference>
<comment type="similarity">
    <text evidence="1">Belongs to the CDP-alcohol phosphatidyltransferase class-II family.</text>
</comment>
<evidence type="ECO:0000259" key="8">
    <source>
        <dbReference type="PROSITE" id="PS50035"/>
    </source>
</evidence>
<dbReference type="Gene3D" id="3.30.870.10">
    <property type="entry name" value="Endonuclease Chain A"/>
    <property type="match status" value="2"/>
</dbReference>